<dbReference type="Gene3D" id="1.10.3020.10">
    <property type="entry name" value="alpha-amino acid ester hydrolase ( Helical cap domain)"/>
    <property type="match status" value="1"/>
</dbReference>
<dbReference type="SUPFAM" id="SSF49785">
    <property type="entry name" value="Galactose-binding domain-like"/>
    <property type="match status" value="1"/>
</dbReference>
<dbReference type="InterPro" id="IPR013736">
    <property type="entry name" value="Xaa-Pro_dipept_C"/>
</dbReference>
<keyword evidence="1" id="KW-0378">Hydrolase</keyword>
<organism evidence="4 5">
    <name type="scientific">Lacipirellula parvula</name>
    <dbReference type="NCBI Taxonomy" id="2650471"/>
    <lineage>
        <taxon>Bacteria</taxon>
        <taxon>Pseudomonadati</taxon>
        <taxon>Planctomycetota</taxon>
        <taxon>Planctomycetia</taxon>
        <taxon>Pirellulales</taxon>
        <taxon>Lacipirellulaceae</taxon>
        <taxon>Lacipirellula</taxon>
    </lineage>
</organism>
<accession>A0A5K7XK48</accession>
<dbReference type="Pfam" id="PF08530">
    <property type="entry name" value="PepX_C"/>
    <property type="match status" value="1"/>
</dbReference>
<protein>
    <submittedName>
        <fullName evidence="4">Glutaryl-7-ACA acylase</fullName>
    </submittedName>
</protein>
<dbReference type="EMBL" id="AP021861">
    <property type="protein sequence ID" value="BBO34826.1"/>
    <property type="molecule type" value="Genomic_DNA"/>
</dbReference>
<evidence type="ECO:0000313" key="4">
    <source>
        <dbReference type="EMBL" id="BBO34826.1"/>
    </source>
</evidence>
<sequence length="631" mass="71831">MPVLLLIVASLFHELSAPAAPPALPKPAVEYVKSEAMIPMRDGVKLYTQIYAPKDQQQEELPILFLRTPYGVTNPDGEFTTHFATTFRELAPQRYIIAVQDARGRHKSEGKFIWNRPVTHRNDPQSVDESTDAYDSIDWLVNNVAHNNGRVGMLGVSYPGWYVAMALVDPHPALKAASPQASPSDYFMGDDFFHNGAFRLCPSAELPYLFDFDPKTNAKFPYDQVDVYEFFLDLGPLSQMNERYMKNASPTWNSFMAHSTYDEFWEAGCTLPQLTEVAVPTLNVVGWWDAENLGGALDLYARLETLDKRDLNRIVVGPWFHGQWSRGPGDRLGEYEFGGDLTAHYQQKFEAPFFARWLKDSPAEELPEATMFQTGSNVWKTYDAWPPRKGVVAKELFLHADGELDWDRPVASDHEFAAFVSDPTKPVPYSKRPIQGFWQGLKDSRDPRFDRAGRLWKVEDQRFVADRPDVLSFVTQPLTEDVELTGAIVAKLFAATTGTDADWVVKLIDVYPEEYPDRPEMGGYQLMVADDVLRGKFRHSMKRPEPLTPGKVEEFTIDLRTRNHLFRAGHRIMVQIQSSWFPLIDRNPQTFVDIPRAKAEDYRAAEQRIYYSPEHPSRIEFTAAEADASGN</sequence>
<dbReference type="GO" id="GO:0008239">
    <property type="term" value="F:dipeptidyl-peptidase activity"/>
    <property type="evidence" value="ECO:0007669"/>
    <property type="project" value="InterPro"/>
</dbReference>
<feature type="signal peptide" evidence="2">
    <location>
        <begin position="1"/>
        <end position="19"/>
    </location>
</feature>
<gene>
    <name evidence="4" type="ORF">PLANPX_4438</name>
</gene>
<dbReference type="KEGG" id="lpav:PLANPX_4438"/>
<dbReference type="RefSeq" id="WP_152100325.1">
    <property type="nucleotide sequence ID" value="NZ_AP021861.1"/>
</dbReference>
<dbReference type="InterPro" id="IPR008979">
    <property type="entry name" value="Galactose-bd-like_sf"/>
</dbReference>
<keyword evidence="5" id="KW-1185">Reference proteome</keyword>
<evidence type="ECO:0000313" key="5">
    <source>
        <dbReference type="Proteomes" id="UP000326837"/>
    </source>
</evidence>
<evidence type="ECO:0000259" key="3">
    <source>
        <dbReference type="SMART" id="SM00939"/>
    </source>
</evidence>
<dbReference type="NCBIfam" id="TIGR00976">
    <property type="entry name" value="CocE_NonD"/>
    <property type="match status" value="1"/>
</dbReference>
<evidence type="ECO:0000256" key="1">
    <source>
        <dbReference type="ARBA" id="ARBA00022801"/>
    </source>
</evidence>
<name>A0A5K7XK48_9BACT</name>
<feature type="domain" description="Xaa-Pro dipeptidyl-peptidase C-terminal" evidence="3">
    <location>
        <begin position="351"/>
        <end position="620"/>
    </location>
</feature>
<dbReference type="InterPro" id="IPR029058">
    <property type="entry name" value="AB_hydrolase_fold"/>
</dbReference>
<keyword evidence="2" id="KW-0732">Signal</keyword>
<reference evidence="5" key="1">
    <citation type="submission" date="2019-10" db="EMBL/GenBank/DDBJ databases">
        <title>Lacipirellula parvula gen. nov., sp. nov., representing a lineage of planctomycetes widespread in freshwater anoxic habitats, and description of the family Lacipirellulaceae.</title>
        <authorList>
            <person name="Dedysh S.N."/>
            <person name="Kulichevskaya I.S."/>
            <person name="Beletsky A.V."/>
            <person name="Rakitin A.L."/>
            <person name="Mardanov A.V."/>
            <person name="Ivanova A.A."/>
            <person name="Saltykova V.X."/>
            <person name="Rijpstra W.I.C."/>
            <person name="Sinninghe Damste J.S."/>
            <person name="Ravin N.V."/>
        </authorList>
    </citation>
    <scope>NUCLEOTIDE SEQUENCE [LARGE SCALE GENOMIC DNA]</scope>
    <source>
        <strain evidence="5">PX69</strain>
    </source>
</reference>
<dbReference type="Pfam" id="PF02129">
    <property type="entry name" value="Peptidase_S15"/>
    <property type="match status" value="1"/>
</dbReference>
<dbReference type="Proteomes" id="UP000326837">
    <property type="component" value="Chromosome"/>
</dbReference>
<dbReference type="Gene3D" id="2.60.120.260">
    <property type="entry name" value="Galactose-binding domain-like"/>
    <property type="match status" value="1"/>
</dbReference>
<dbReference type="InterPro" id="IPR005674">
    <property type="entry name" value="CocE/Ser_esterase"/>
</dbReference>
<dbReference type="SUPFAM" id="SSF53474">
    <property type="entry name" value="alpha/beta-Hydrolases"/>
    <property type="match status" value="1"/>
</dbReference>
<dbReference type="AlphaFoldDB" id="A0A5K7XK48"/>
<feature type="chain" id="PRO_5024930226" evidence="2">
    <location>
        <begin position="20"/>
        <end position="631"/>
    </location>
</feature>
<dbReference type="Gene3D" id="3.40.50.1820">
    <property type="entry name" value="alpha/beta hydrolase"/>
    <property type="match status" value="1"/>
</dbReference>
<evidence type="ECO:0000256" key="2">
    <source>
        <dbReference type="SAM" id="SignalP"/>
    </source>
</evidence>
<dbReference type="InterPro" id="IPR000383">
    <property type="entry name" value="Xaa-Pro-like_dom"/>
</dbReference>
<dbReference type="SMART" id="SM00939">
    <property type="entry name" value="PepX_C"/>
    <property type="match status" value="1"/>
</dbReference>
<proteinExistence type="predicted"/>